<gene>
    <name evidence="2" type="ORF">BAE44_0024594</name>
</gene>
<dbReference type="PANTHER" id="PTHR33377">
    <property type="entry name" value="OS10G0134700 PROTEIN-RELATED"/>
    <property type="match status" value="1"/>
</dbReference>
<keyword evidence="3" id="KW-1185">Reference proteome</keyword>
<evidence type="ECO:0000313" key="2">
    <source>
        <dbReference type="EMBL" id="OEL14387.1"/>
    </source>
</evidence>
<dbReference type="OrthoDB" id="692486at2759"/>
<keyword evidence="1" id="KW-0175">Coiled coil</keyword>
<dbReference type="PANTHER" id="PTHR33377:SF23">
    <property type="entry name" value="NB-ARC DOMAIN-CONTAINING PROTEIN"/>
    <property type="match status" value="1"/>
</dbReference>
<organism evidence="2 3">
    <name type="scientific">Dichanthelium oligosanthes</name>
    <dbReference type="NCBI Taxonomy" id="888268"/>
    <lineage>
        <taxon>Eukaryota</taxon>
        <taxon>Viridiplantae</taxon>
        <taxon>Streptophyta</taxon>
        <taxon>Embryophyta</taxon>
        <taxon>Tracheophyta</taxon>
        <taxon>Spermatophyta</taxon>
        <taxon>Magnoliopsida</taxon>
        <taxon>Liliopsida</taxon>
        <taxon>Poales</taxon>
        <taxon>Poaceae</taxon>
        <taxon>PACMAD clade</taxon>
        <taxon>Panicoideae</taxon>
        <taxon>Panicodae</taxon>
        <taxon>Paniceae</taxon>
        <taxon>Dichantheliinae</taxon>
        <taxon>Dichanthelium</taxon>
    </lineage>
</organism>
<name>A0A1E5UND8_9POAL</name>
<evidence type="ECO:0000313" key="3">
    <source>
        <dbReference type="Proteomes" id="UP000095767"/>
    </source>
</evidence>
<sequence>MVRQLDMLRDAMHRGCYILDTYRYQSHDEEAKNELLSHSLSLSKVNSLKGICSSNRKTQLLEQLQDALDNLSSMILDVKELAVFLTSYPHLYRQPYSMHILLGNCMFGPPDGSRACPQLPVSHTT</sequence>
<evidence type="ECO:0000256" key="1">
    <source>
        <dbReference type="SAM" id="Coils"/>
    </source>
</evidence>
<proteinExistence type="predicted"/>
<protein>
    <recommendedName>
        <fullName evidence="4">Rx N-terminal domain-containing protein</fullName>
    </recommendedName>
</protein>
<comment type="caution">
    <text evidence="2">The sequence shown here is derived from an EMBL/GenBank/DDBJ whole genome shotgun (WGS) entry which is preliminary data.</text>
</comment>
<reference evidence="2 3" key="1">
    <citation type="submission" date="2016-09" db="EMBL/GenBank/DDBJ databases">
        <title>The draft genome of Dichanthelium oligosanthes: A C3 panicoid grass species.</title>
        <authorList>
            <person name="Studer A.J."/>
            <person name="Schnable J.C."/>
            <person name="Brutnell T.P."/>
        </authorList>
    </citation>
    <scope>NUCLEOTIDE SEQUENCE [LARGE SCALE GENOMIC DNA]</scope>
    <source>
        <strain evidence="3">cv. Kellogg 1175</strain>
        <tissue evidence="2">Leaf</tissue>
    </source>
</reference>
<evidence type="ECO:0008006" key="4">
    <source>
        <dbReference type="Google" id="ProtNLM"/>
    </source>
</evidence>
<accession>A0A1E5UND8</accession>
<dbReference type="EMBL" id="LWDX02070232">
    <property type="protein sequence ID" value="OEL14387.1"/>
    <property type="molecule type" value="Genomic_DNA"/>
</dbReference>
<dbReference type="Proteomes" id="UP000095767">
    <property type="component" value="Unassembled WGS sequence"/>
</dbReference>
<feature type="coiled-coil region" evidence="1">
    <location>
        <begin position="54"/>
        <end position="81"/>
    </location>
</feature>
<dbReference type="AlphaFoldDB" id="A0A1E5UND8"/>